<keyword evidence="14" id="KW-1185">Reference proteome</keyword>
<dbReference type="FunFam" id="2.70.210.12:FF:000001">
    <property type="entry name" value="GTPase Obg"/>
    <property type="match status" value="1"/>
</dbReference>
<dbReference type="Gene3D" id="3.30.300.350">
    <property type="entry name" value="GTP-binding protein OBG, C-terminal domain"/>
    <property type="match status" value="1"/>
</dbReference>
<keyword evidence="7 9" id="KW-0460">Magnesium</keyword>
<dbReference type="InterPro" id="IPR027417">
    <property type="entry name" value="P-loop_NTPase"/>
</dbReference>
<dbReference type="Gene3D" id="3.40.50.300">
    <property type="entry name" value="P-loop containing nucleotide triphosphate hydrolases"/>
    <property type="match status" value="1"/>
</dbReference>
<organism evidence="13 14">
    <name type="scientific">Dehalogenimonas formicexedens</name>
    <dbReference type="NCBI Taxonomy" id="1839801"/>
    <lineage>
        <taxon>Bacteria</taxon>
        <taxon>Bacillati</taxon>
        <taxon>Chloroflexota</taxon>
        <taxon>Dehalococcoidia</taxon>
        <taxon>Dehalococcoidales</taxon>
        <taxon>Dehalococcoidaceae</taxon>
        <taxon>Dehalogenimonas</taxon>
    </lineage>
</organism>
<comment type="cofactor">
    <cofactor evidence="1 9">
        <name>Mg(2+)</name>
        <dbReference type="ChEBI" id="CHEBI:18420"/>
    </cofactor>
</comment>
<keyword evidence="8 9" id="KW-0342">GTP-binding</keyword>
<comment type="subunit">
    <text evidence="9">Monomer.</text>
</comment>
<dbReference type="PROSITE" id="PS00905">
    <property type="entry name" value="GTP1_OBG"/>
    <property type="match status" value="1"/>
</dbReference>
<dbReference type="CDD" id="cd01898">
    <property type="entry name" value="Obg"/>
    <property type="match status" value="1"/>
</dbReference>
<dbReference type="EMBL" id="CP018258">
    <property type="protein sequence ID" value="APV45513.1"/>
    <property type="molecule type" value="Genomic_DNA"/>
</dbReference>
<dbReference type="PRINTS" id="PR00326">
    <property type="entry name" value="GTP1OBG"/>
</dbReference>
<dbReference type="PANTHER" id="PTHR11702:SF31">
    <property type="entry name" value="MITOCHONDRIAL RIBOSOME-ASSOCIATED GTPASE 2"/>
    <property type="match status" value="1"/>
</dbReference>
<feature type="binding site" evidence="9">
    <location>
        <begin position="306"/>
        <end position="308"/>
    </location>
    <ligand>
        <name>GTP</name>
        <dbReference type="ChEBI" id="CHEBI:37565"/>
    </ligand>
</feature>
<dbReference type="GO" id="GO:0000287">
    <property type="term" value="F:magnesium ion binding"/>
    <property type="evidence" value="ECO:0007669"/>
    <property type="project" value="InterPro"/>
</dbReference>
<dbReference type="PROSITE" id="PS51881">
    <property type="entry name" value="OCT"/>
    <property type="match status" value="1"/>
</dbReference>
<keyword evidence="5 9" id="KW-0547">Nucleotide-binding</keyword>
<dbReference type="NCBIfam" id="NF008954">
    <property type="entry name" value="PRK12296.1"/>
    <property type="match status" value="1"/>
</dbReference>
<dbReference type="STRING" id="1839801.Dform_02211"/>
<proteinExistence type="inferred from homology"/>
<dbReference type="PROSITE" id="PS51710">
    <property type="entry name" value="G_OBG"/>
    <property type="match status" value="1"/>
</dbReference>
<feature type="domain" description="Obg" evidence="12">
    <location>
        <begin position="1"/>
        <end position="157"/>
    </location>
</feature>
<dbReference type="InterPro" id="IPR036346">
    <property type="entry name" value="GTP-bd_prot_GTP1/OBG_C_sf"/>
</dbReference>
<dbReference type="PROSITE" id="PS51883">
    <property type="entry name" value="OBG"/>
    <property type="match status" value="1"/>
</dbReference>
<dbReference type="Proteomes" id="UP000185934">
    <property type="component" value="Chromosome"/>
</dbReference>
<evidence type="ECO:0000313" key="13">
    <source>
        <dbReference type="EMBL" id="APV45513.1"/>
    </source>
</evidence>
<evidence type="ECO:0000259" key="11">
    <source>
        <dbReference type="PROSITE" id="PS51881"/>
    </source>
</evidence>
<dbReference type="InterPro" id="IPR015349">
    <property type="entry name" value="OCT_dom"/>
</dbReference>
<comment type="function">
    <text evidence="9">An essential GTPase which binds GTP, GDP and possibly (p)ppGpp with moderate affinity, with high nucleotide exchange rates and a fairly low GTP hydrolysis rate. Plays a role in control of the cell cycle, stress response, ribosome biogenesis and in those bacteria that undergo differentiation, in morphogenesis control.</text>
</comment>
<reference evidence="14" key="1">
    <citation type="submission" date="2016-11" db="EMBL/GenBank/DDBJ databases">
        <title>Dehalogenimonas formicexedens sp. nov., a chlorinated alkane respiring bacterium isolated from contaminated groundwater.</title>
        <authorList>
            <person name="Key T.A."/>
            <person name="Bowman K.S."/>
            <person name="Lee I."/>
            <person name="Chun J."/>
            <person name="Albuquerque L."/>
            <person name="da Costa M.S."/>
            <person name="Rainey F.A."/>
            <person name="Moe W.M."/>
        </authorList>
    </citation>
    <scope>NUCLEOTIDE SEQUENCE [LARGE SCALE GENOMIC DNA]</scope>
    <source>
        <strain evidence="14">NSZ-14</strain>
    </source>
</reference>
<dbReference type="RefSeq" id="WP_076005000.1">
    <property type="nucleotide sequence ID" value="NZ_CP018258.1"/>
</dbReference>
<dbReference type="Pfam" id="PF01018">
    <property type="entry name" value="GTP1_OBG"/>
    <property type="match status" value="1"/>
</dbReference>
<feature type="binding site" evidence="9">
    <location>
        <begin position="189"/>
        <end position="193"/>
    </location>
    <ligand>
        <name>GTP</name>
        <dbReference type="ChEBI" id="CHEBI:37565"/>
    </ligand>
</feature>
<feature type="domain" description="OCT" evidence="11">
    <location>
        <begin position="343"/>
        <end position="418"/>
    </location>
</feature>
<protein>
    <recommendedName>
        <fullName evidence="9">GTPase Obg</fullName>
        <ecNumber evidence="9">3.6.5.-</ecNumber>
    </recommendedName>
    <alternativeName>
        <fullName evidence="9">GTP-binding protein Obg</fullName>
    </alternativeName>
</protein>
<sequence>MIDQAEIEVKSGDGGRGVATFRHEKYVPRGGPDGGDGGRGGDVIIEADKDIGSLMKYRHQRHFKAGDGARGQGQKKYGKSGEDVVINLPVGTVIRDKDTGEVLADLSHNGERVVVAKGGKGGLGNPHFAGSTNQAPRLAQVGVPGETKTLSLELKLIADAGIIGLPNAGKSSLLSAISAARPKVADYPFTTLEPALGVVAAGGHSWVVADVPGLIEGAHLGKGLGLQFLRHVARTRVLVHLLDGSSAEPVNDMVKINTELLLYDPLLARKEQIIAVNKIDLPVVKSRIPVLKEMFKAAGHKAVFISAATGEGVETLLAELDRVLSEPEKSPETDNEEPIKVFRPAPQREKVEVTRDADGYHVHSDEYERLVAGSDLNDPEVRRQILGELWRWGVLRAIKAARIQPGEKLFIGKGEFYW</sequence>
<evidence type="ECO:0000256" key="4">
    <source>
        <dbReference type="ARBA" id="ARBA00022723"/>
    </source>
</evidence>
<dbReference type="InterPro" id="IPR006074">
    <property type="entry name" value="GTP1-OBG_CS"/>
</dbReference>
<evidence type="ECO:0000256" key="7">
    <source>
        <dbReference type="ARBA" id="ARBA00022842"/>
    </source>
</evidence>
<keyword evidence="4 9" id="KW-0479">Metal-binding</keyword>
<dbReference type="SUPFAM" id="SSF52540">
    <property type="entry name" value="P-loop containing nucleoside triphosphate hydrolases"/>
    <property type="match status" value="1"/>
</dbReference>
<dbReference type="KEGG" id="dfo:Dform_02211"/>
<dbReference type="GO" id="GO:0042254">
    <property type="term" value="P:ribosome biogenesis"/>
    <property type="evidence" value="ECO:0007669"/>
    <property type="project" value="UniProtKB-UniRule"/>
</dbReference>
<dbReference type="InterPro" id="IPR045086">
    <property type="entry name" value="OBG_GTPase"/>
</dbReference>
<dbReference type="InterPro" id="IPR031167">
    <property type="entry name" value="G_OBG"/>
</dbReference>
<evidence type="ECO:0000313" key="14">
    <source>
        <dbReference type="Proteomes" id="UP000185934"/>
    </source>
</evidence>
<dbReference type="HAMAP" id="MF_01454">
    <property type="entry name" value="GTPase_Obg"/>
    <property type="match status" value="1"/>
</dbReference>
<dbReference type="NCBIfam" id="NF008955">
    <property type="entry name" value="PRK12297.1"/>
    <property type="match status" value="1"/>
</dbReference>
<dbReference type="GO" id="GO:0003924">
    <property type="term" value="F:GTPase activity"/>
    <property type="evidence" value="ECO:0007669"/>
    <property type="project" value="UniProtKB-UniRule"/>
</dbReference>
<dbReference type="OrthoDB" id="9807318at2"/>
<dbReference type="Pfam" id="PF01926">
    <property type="entry name" value="MMR_HSR1"/>
    <property type="match status" value="1"/>
</dbReference>
<dbReference type="InterPro" id="IPR006169">
    <property type="entry name" value="GTP1_OBG_dom"/>
</dbReference>
<evidence type="ECO:0000259" key="10">
    <source>
        <dbReference type="PROSITE" id="PS51710"/>
    </source>
</evidence>
<feature type="domain" description="OBG-type G" evidence="10">
    <location>
        <begin position="158"/>
        <end position="325"/>
    </location>
</feature>
<dbReference type="AlphaFoldDB" id="A0A1P8FAN2"/>
<keyword evidence="3 9" id="KW-0963">Cytoplasm</keyword>
<dbReference type="PIRSF" id="PIRSF002401">
    <property type="entry name" value="GTP_bd_Obg/CgtA"/>
    <property type="match status" value="1"/>
</dbReference>
<dbReference type="PANTHER" id="PTHR11702">
    <property type="entry name" value="DEVELOPMENTALLY REGULATED GTP-BINDING PROTEIN-RELATED"/>
    <property type="match status" value="1"/>
</dbReference>
<evidence type="ECO:0000256" key="3">
    <source>
        <dbReference type="ARBA" id="ARBA00022490"/>
    </source>
</evidence>
<comment type="similarity">
    <text evidence="2 9">Belongs to the TRAFAC class OBG-HflX-like GTPase superfamily. OBG GTPase family.</text>
</comment>
<dbReference type="EC" id="3.6.5.-" evidence="9"/>
<evidence type="ECO:0000259" key="12">
    <source>
        <dbReference type="PROSITE" id="PS51883"/>
    </source>
</evidence>
<dbReference type="InterPro" id="IPR014100">
    <property type="entry name" value="GTP-bd_Obg/CgtA"/>
</dbReference>
<evidence type="ECO:0000256" key="9">
    <source>
        <dbReference type="HAMAP-Rule" id="MF_01454"/>
    </source>
</evidence>
<feature type="binding site" evidence="9">
    <location>
        <position position="191"/>
    </location>
    <ligand>
        <name>Mg(2+)</name>
        <dbReference type="ChEBI" id="CHEBI:18420"/>
    </ligand>
</feature>
<keyword evidence="6 9" id="KW-0378">Hydrolase</keyword>
<comment type="subcellular location">
    <subcellularLocation>
        <location evidence="9">Cytoplasm</location>
    </subcellularLocation>
</comment>
<evidence type="ECO:0000256" key="5">
    <source>
        <dbReference type="ARBA" id="ARBA00022741"/>
    </source>
</evidence>
<accession>A0A1P8FAN2</accession>
<dbReference type="GO" id="GO:0005525">
    <property type="term" value="F:GTP binding"/>
    <property type="evidence" value="ECO:0007669"/>
    <property type="project" value="UniProtKB-UniRule"/>
</dbReference>
<dbReference type="SUPFAM" id="SSF82051">
    <property type="entry name" value="Obg GTP-binding protein N-terminal domain"/>
    <property type="match status" value="1"/>
</dbReference>
<dbReference type="NCBIfam" id="TIGR02729">
    <property type="entry name" value="Obg_CgtA"/>
    <property type="match status" value="1"/>
</dbReference>
<feature type="binding site" evidence="9">
    <location>
        <begin position="164"/>
        <end position="171"/>
    </location>
    <ligand>
        <name>GTP</name>
        <dbReference type="ChEBI" id="CHEBI:37565"/>
    </ligand>
</feature>
<dbReference type="SUPFAM" id="SSF102741">
    <property type="entry name" value="Obg GTP-binding protein C-terminal domain"/>
    <property type="match status" value="1"/>
</dbReference>
<feature type="binding site" evidence="9">
    <location>
        <begin position="210"/>
        <end position="213"/>
    </location>
    <ligand>
        <name>GTP</name>
        <dbReference type="ChEBI" id="CHEBI:37565"/>
    </ligand>
</feature>
<name>A0A1P8FAN2_9CHLR</name>
<dbReference type="InterPro" id="IPR006073">
    <property type="entry name" value="GTP-bd"/>
</dbReference>
<dbReference type="Pfam" id="PF09269">
    <property type="entry name" value="DUF1967"/>
    <property type="match status" value="1"/>
</dbReference>
<dbReference type="InterPro" id="IPR036726">
    <property type="entry name" value="GTP1_OBG_dom_sf"/>
</dbReference>
<dbReference type="GO" id="GO:0005737">
    <property type="term" value="C:cytoplasm"/>
    <property type="evidence" value="ECO:0007669"/>
    <property type="project" value="UniProtKB-SubCell"/>
</dbReference>
<feature type="binding site" evidence="9">
    <location>
        <begin position="277"/>
        <end position="280"/>
    </location>
    <ligand>
        <name>GTP</name>
        <dbReference type="ChEBI" id="CHEBI:37565"/>
    </ligand>
</feature>
<feature type="binding site" evidence="9">
    <location>
        <position position="171"/>
    </location>
    <ligand>
        <name>Mg(2+)</name>
        <dbReference type="ChEBI" id="CHEBI:18420"/>
    </ligand>
</feature>
<evidence type="ECO:0000256" key="8">
    <source>
        <dbReference type="ARBA" id="ARBA00023134"/>
    </source>
</evidence>
<evidence type="ECO:0000256" key="2">
    <source>
        <dbReference type="ARBA" id="ARBA00007699"/>
    </source>
</evidence>
<gene>
    <name evidence="9" type="primary">obg</name>
    <name evidence="13" type="ORF">Dform_02211</name>
</gene>
<evidence type="ECO:0000256" key="1">
    <source>
        <dbReference type="ARBA" id="ARBA00001946"/>
    </source>
</evidence>
<dbReference type="NCBIfam" id="NF008956">
    <property type="entry name" value="PRK12299.1"/>
    <property type="match status" value="1"/>
</dbReference>
<dbReference type="Gene3D" id="2.70.210.12">
    <property type="entry name" value="GTP1/OBG domain"/>
    <property type="match status" value="1"/>
</dbReference>
<evidence type="ECO:0000256" key="6">
    <source>
        <dbReference type="ARBA" id="ARBA00022801"/>
    </source>
</evidence>